<comment type="caution">
    <text evidence="1">The sequence shown here is derived from an EMBL/GenBank/DDBJ whole genome shotgun (WGS) entry which is preliminary data.</text>
</comment>
<protein>
    <submittedName>
        <fullName evidence="1">28966_t:CDS:1</fullName>
    </submittedName>
</protein>
<evidence type="ECO:0000313" key="1">
    <source>
        <dbReference type="EMBL" id="CAG8809792.1"/>
    </source>
</evidence>
<gene>
    <name evidence="1" type="ORF">RPERSI_LOCUS22939</name>
</gene>
<dbReference type="Proteomes" id="UP000789920">
    <property type="component" value="Unassembled WGS sequence"/>
</dbReference>
<name>A0ACA9RU73_9GLOM</name>
<organism evidence="1 2">
    <name type="scientific">Racocetra persica</name>
    <dbReference type="NCBI Taxonomy" id="160502"/>
    <lineage>
        <taxon>Eukaryota</taxon>
        <taxon>Fungi</taxon>
        <taxon>Fungi incertae sedis</taxon>
        <taxon>Mucoromycota</taxon>
        <taxon>Glomeromycotina</taxon>
        <taxon>Glomeromycetes</taxon>
        <taxon>Diversisporales</taxon>
        <taxon>Gigasporaceae</taxon>
        <taxon>Racocetra</taxon>
    </lineage>
</organism>
<reference evidence="1" key="1">
    <citation type="submission" date="2021-06" db="EMBL/GenBank/DDBJ databases">
        <authorList>
            <person name="Kallberg Y."/>
            <person name="Tangrot J."/>
            <person name="Rosling A."/>
        </authorList>
    </citation>
    <scope>NUCLEOTIDE SEQUENCE</scope>
    <source>
        <strain evidence="1">MA461A</strain>
    </source>
</reference>
<evidence type="ECO:0000313" key="2">
    <source>
        <dbReference type="Proteomes" id="UP000789920"/>
    </source>
</evidence>
<accession>A0ACA9RU73</accession>
<proteinExistence type="predicted"/>
<sequence>APCYLNESGCLDDLFDSACASHAQQYCNLFAEWYFIHDTVNYCAVWTVSS</sequence>
<dbReference type="EMBL" id="CAJVQC010070533">
    <property type="protein sequence ID" value="CAG8809792.1"/>
    <property type="molecule type" value="Genomic_DNA"/>
</dbReference>
<feature type="non-terminal residue" evidence="1">
    <location>
        <position position="1"/>
    </location>
</feature>
<keyword evidence="2" id="KW-1185">Reference proteome</keyword>